<name>A0ACD4ZFB2_9ACTN</name>
<reference evidence="1" key="1">
    <citation type="submission" date="2022-10" db="EMBL/GenBank/DDBJ databases">
        <title>The complete genomes of actinobacterial strains from the NBC collection.</title>
        <authorList>
            <person name="Joergensen T.S."/>
            <person name="Alvarez Arevalo M."/>
            <person name="Sterndorff E.B."/>
            <person name="Faurdal D."/>
            <person name="Vuksanovic O."/>
            <person name="Mourched A.-S."/>
            <person name="Charusanti P."/>
            <person name="Shaw S."/>
            <person name="Blin K."/>
            <person name="Weber T."/>
        </authorList>
    </citation>
    <scope>NUCLEOTIDE SEQUENCE</scope>
    <source>
        <strain evidence="1">NBC 01771</strain>
    </source>
</reference>
<keyword evidence="2" id="KW-1185">Reference proteome</keyword>
<sequence>MAADVSELVAVIRVLDRAAKLLGEESEHLSGLYGTPPAHGLEAGGPAQTLLGIAELHSAMKKSVEDLATAIGYATAGMDGVARRAVKSARMGPIGMPSGADRMARPLGDRTVQALETVRDIGGFFERDIATEIDICLAAPQATYPPKDWSTYRGRQRAR</sequence>
<protein>
    <submittedName>
        <fullName evidence="1">Uncharacterized protein</fullName>
    </submittedName>
</protein>
<gene>
    <name evidence="1" type="ORF">OG835_06590</name>
</gene>
<dbReference type="EMBL" id="CP109109">
    <property type="protein sequence ID" value="WSB96701.1"/>
    <property type="molecule type" value="Genomic_DNA"/>
</dbReference>
<accession>A0ACD4ZFB2</accession>
<organism evidence="1 2">
    <name type="scientific">Streptomyces scopuliridis</name>
    <dbReference type="NCBI Taxonomy" id="452529"/>
    <lineage>
        <taxon>Bacteria</taxon>
        <taxon>Bacillati</taxon>
        <taxon>Actinomycetota</taxon>
        <taxon>Actinomycetes</taxon>
        <taxon>Kitasatosporales</taxon>
        <taxon>Streptomycetaceae</taxon>
        <taxon>Streptomyces</taxon>
    </lineage>
</organism>
<proteinExistence type="predicted"/>
<evidence type="ECO:0000313" key="2">
    <source>
        <dbReference type="Proteomes" id="UP001348369"/>
    </source>
</evidence>
<evidence type="ECO:0000313" key="1">
    <source>
        <dbReference type="EMBL" id="WSB96701.1"/>
    </source>
</evidence>
<dbReference type="Proteomes" id="UP001348369">
    <property type="component" value="Chromosome"/>
</dbReference>